<dbReference type="VEuPathDB" id="FungiDB:F4678DRAFT_438282"/>
<feature type="domain" description="Telomeric single stranded DNA binding POT1/Cdc13" evidence="10">
    <location>
        <begin position="23"/>
        <end position="166"/>
    </location>
</feature>
<dbReference type="EMBL" id="JANPWZ010001246">
    <property type="protein sequence ID" value="KAJ3567378.1"/>
    <property type="molecule type" value="Genomic_DNA"/>
</dbReference>
<dbReference type="Proteomes" id="UP001148614">
    <property type="component" value="Unassembled WGS sequence"/>
</dbReference>
<dbReference type="PANTHER" id="PTHR14513:SF0">
    <property type="entry name" value="PROTECTION OF TELOMERES PROTEIN 1"/>
    <property type="match status" value="1"/>
</dbReference>
<keyword evidence="12" id="KW-1185">Reference proteome</keyword>
<keyword evidence="6" id="KW-0779">Telomere</keyword>
<dbReference type="Pfam" id="PF16686">
    <property type="entry name" value="POT1PC"/>
    <property type="match status" value="1"/>
</dbReference>
<feature type="region of interest" description="Disordered" evidence="9">
    <location>
        <begin position="457"/>
        <end position="476"/>
    </location>
</feature>
<dbReference type="SUPFAM" id="SSF50249">
    <property type="entry name" value="Nucleic acid-binding proteins"/>
    <property type="match status" value="2"/>
</dbReference>
<proteinExistence type="inferred from homology"/>
<evidence type="ECO:0000256" key="4">
    <source>
        <dbReference type="ARBA" id="ARBA00015253"/>
    </source>
</evidence>
<dbReference type="PANTHER" id="PTHR14513">
    <property type="entry name" value="PROTECTION OF TELOMERES 1"/>
    <property type="match status" value="1"/>
</dbReference>
<dbReference type="GO" id="GO:0000783">
    <property type="term" value="C:nuclear telomere cap complex"/>
    <property type="evidence" value="ECO:0007669"/>
    <property type="project" value="TreeGrafter"/>
</dbReference>
<accession>A0A9W8NBT2</accession>
<evidence type="ECO:0000256" key="5">
    <source>
        <dbReference type="ARBA" id="ARBA00022454"/>
    </source>
</evidence>
<dbReference type="Pfam" id="PF02765">
    <property type="entry name" value="POT1"/>
    <property type="match status" value="1"/>
</dbReference>
<evidence type="ECO:0000256" key="3">
    <source>
        <dbReference type="ARBA" id="ARBA00008442"/>
    </source>
</evidence>
<evidence type="ECO:0000256" key="8">
    <source>
        <dbReference type="ARBA" id="ARBA00023242"/>
    </source>
</evidence>
<keyword evidence="5" id="KW-0158">Chromosome</keyword>
<evidence type="ECO:0000259" key="10">
    <source>
        <dbReference type="SMART" id="SM00976"/>
    </source>
</evidence>
<reference evidence="11" key="1">
    <citation type="submission" date="2022-07" db="EMBL/GenBank/DDBJ databases">
        <title>Genome Sequence of Xylaria arbuscula.</title>
        <authorList>
            <person name="Buettner E."/>
        </authorList>
    </citation>
    <scope>NUCLEOTIDE SEQUENCE</scope>
    <source>
        <strain evidence="11">VT107</strain>
    </source>
</reference>
<evidence type="ECO:0000313" key="12">
    <source>
        <dbReference type="Proteomes" id="UP001148614"/>
    </source>
</evidence>
<evidence type="ECO:0000256" key="1">
    <source>
        <dbReference type="ARBA" id="ARBA00004123"/>
    </source>
</evidence>
<dbReference type="AlphaFoldDB" id="A0A9W8NBT2"/>
<keyword evidence="7" id="KW-0238">DNA-binding</keyword>
<dbReference type="GO" id="GO:0016233">
    <property type="term" value="P:telomere capping"/>
    <property type="evidence" value="ECO:0007669"/>
    <property type="project" value="TreeGrafter"/>
</dbReference>
<dbReference type="InterPro" id="IPR011564">
    <property type="entry name" value="Telomer_end-bd_POT1/Cdc13"/>
</dbReference>
<comment type="subcellular location">
    <subcellularLocation>
        <location evidence="2">Chromosome</location>
        <location evidence="2">Telomere</location>
    </subcellularLocation>
    <subcellularLocation>
        <location evidence="1">Nucleus</location>
    </subcellularLocation>
</comment>
<evidence type="ECO:0000256" key="6">
    <source>
        <dbReference type="ARBA" id="ARBA00022895"/>
    </source>
</evidence>
<comment type="similarity">
    <text evidence="3">Belongs to the telombin family.</text>
</comment>
<protein>
    <recommendedName>
        <fullName evidence="4">Protection of telomeres protein 1</fullName>
    </recommendedName>
</protein>
<dbReference type="CDD" id="cd04497">
    <property type="entry name" value="hPOT1_OB1_like"/>
    <property type="match status" value="1"/>
</dbReference>
<dbReference type="FunFam" id="2.40.50.140:FF:000303">
    <property type="entry name" value="Protection of telomeres protein 1"/>
    <property type="match status" value="1"/>
</dbReference>
<dbReference type="SMART" id="SM00976">
    <property type="entry name" value="Telo_bind"/>
    <property type="match status" value="1"/>
</dbReference>
<evidence type="ECO:0000256" key="2">
    <source>
        <dbReference type="ARBA" id="ARBA00004574"/>
    </source>
</evidence>
<gene>
    <name evidence="11" type="ORF">NPX13_g6788</name>
</gene>
<name>A0A9W8NBT2_9PEZI</name>
<keyword evidence="8" id="KW-0539">Nucleus</keyword>
<evidence type="ECO:0000313" key="11">
    <source>
        <dbReference type="EMBL" id="KAJ3567378.1"/>
    </source>
</evidence>
<dbReference type="InterPro" id="IPR028389">
    <property type="entry name" value="POT1"/>
</dbReference>
<dbReference type="InterPro" id="IPR012340">
    <property type="entry name" value="NA-bd_OB-fold"/>
</dbReference>
<organism evidence="11 12">
    <name type="scientific">Xylaria arbuscula</name>
    <dbReference type="NCBI Taxonomy" id="114810"/>
    <lineage>
        <taxon>Eukaryota</taxon>
        <taxon>Fungi</taxon>
        <taxon>Dikarya</taxon>
        <taxon>Ascomycota</taxon>
        <taxon>Pezizomycotina</taxon>
        <taxon>Sordariomycetes</taxon>
        <taxon>Xylariomycetidae</taxon>
        <taxon>Xylariales</taxon>
        <taxon>Xylariaceae</taxon>
        <taxon>Xylaria</taxon>
    </lineage>
</organism>
<dbReference type="Gene3D" id="2.40.50.140">
    <property type="entry name" value="Nucleic acid-binding proteins"/>
    <property type="match status" value="2"/>
</dbReference>
<evidence type="ECO:0000256" key="7">
    <source>
        <dbReference type="ARBA" id="ARBA00023125"/>
    </source>
</evidence>
<feature type="compositionally biased region" description="Basic and acidic residues" evidence="9">
    <location>
        <begin position="577"/>
        <end position="591"/>
    </location>
</feature>
<evidence type="ECO:0000256" key="9">
    <source>
        <dbReference type="SAM" id="MobiDB-lite"/>
    </source>
</evidence>
<dbReference type="GO" id="GO:0010521">
    <property type="term" value="F:telomerase inhibitor activity"/>
    <property type="evidence" value="ECO:0007669"/>
    <property type="project" value="TreeGrafter"/>
</dbReference>
<dbReference type="GO" id="GO:0098505">
    <property type="term" value="F:G-rich strand telomeric DNA binding"/>
    <property type="evidence" value="ECO:0007669"/>
    <property type="project" value="TreeGrafter"/>
</dbReference>
<dbReference type="GO" id="GO:0032210">
    <property type="term" value="P:regulation of telomere maintenance via telomerase"/>
    <property type="evidence" value="ECO:0007669"/>
    <property type="project" value="TreeGrafter"/>
</dbReference>
<comment type="caution">
    <text evidence="11">The sequence shown here is derived from an EMBL/GenBank/DDBJ whole genome shotgun (WGS) entry which is preliminary data.</text>
</comment>
<dbReference type="InterPro" id="IPR032042">
    <property type="entry name" value="POT1PC"/>
</dbReference>
<sequence>MAPNQPSSSARFVSRNKELPSRYTSIVDILEEKIAGGRLVNVMGLVKDYQTPRSTNGTDYKCTITIYDKSLEYQQAGISISIFRQEEEMPRPTAGDVLVIHSAKVQSYRDTISLITHRSTSFHIYSAADIPEPPQSALCALQAPQNSRSLGEADHEYVSCLYHFTNRSSIPDEVTFQNKVDQSAHTKDKFCELNKISDGKFYDVIVNVVKAPFDDMGKTTLWVSDYTENDTFHKYSWDGQHTDIHTTTKWAGPFGRRSMQVTCFEPHASQVKTEVQLGQWIRIRNLRIKYGRNGLNLEGVLHEDREFKRNQIEILKLDGKDNCDPRLIKAIRRKKDYETLKKKQHKSFSENEIVGDAGGKRKAETEETPKLNFEAKAKAETRGSPAVKCERSEHPASSISSILETVLWKTTVEGEEVTLTLPFTCVTYRTNVRVVDFHPQKLENFAAWRRTTEFDVLSDGGSDSDSESDSDHGSPALKNEQKIWEWRFALQLEDADPKLKGEKEKFWAIVNNTEGQQLTGLDACDLRRDPDVLNSLREQLFRLWGNLEELKLQEQNRQFTNRRRLAANLPPPSSPMDIDHPHAQQKTGDVKNKGYSSVGLSNKPFSCCIQQAGVKLREPDPLLADAGEGRRWQRVYNIFGTKIQDLAPDSP</sequence>
<feature type="region of interest" description="Disordered" evidence="9">
    <location>
        <begin position="569"/>
        <end position="591"/>
    </location>
</feature>